<feature type="region of interest" description="Disordered" evidence="1">
    <location>
        <begin position="251"/>
        <end position="278"/>
    </location>
</feature>
<organism evidence="2 3">
    <name type="scientific">Erythroxylum novogranatense</name>
    <dbReference type="NCBI Taxonomy" id="1862640"/>
    <lineage>
        <taxon>Eukaryota</taxon>
        <taxon>Viridiplantae</taxon>
        <taxon>Streptophyta</taxon>
        <taxon>Embryophyta</taxon>
        <taxon>Tracheophyta</taxon>
        <taxon>Spermatophyta</taxon>
        <taxon>Magnoliopsida</taxon>
        <taxon>eudicotyledons</taxon>
        <taxon>Gunneridae</taxon>
        <taxon>Pentapetalae</taxon>
        <taxon>rosids</taxon>
        <taxon>fabids</taxon>
        <taxon>Malpighiales</taxon>
        <taxon>Erythroxylaceae</taxon>
        <taxon>Erythroxylum</taxon>
    </lineage>
</organism>
<proteinExistence type="predicted"/>
<evidence type="ECO:0000256" key="1">
    <source>
        <dbReference type="SAM" id="MobiDB-lite"/>
    </source>
</evidence>
<evidence type="ECO:0000313" key="3">
    <source>
        <dbReference type="Proteomes" id="UP001159364"/>
    </source>
</evidence>
<gene>
    <name evidence="2" type="ORF">K2173_020350</name>
</gene>
<evidence type="ECO:0000313" key="2">
    <source>
        <dbReference type="EMBL" id="KAJ8775346.1"/>
    </source>
</evidence>
<reference evidence="2 3" key="1">
    <citation type="submission" date="2021-09" db="EMBL/GenBank/DDBJ databases">
        <title>Genomic insights and catalytic innovation underlie evolution of tropane alkaloids biosynthesis.</title>
        <authorList>
            <person name="Wang Y.-J."/>
            <person name="Tian T."/>
            <person name="Huang J.-P."/>
            <person name="Huang S.-X."/>
        </authorList>
    </citation>
    <scope>NUCLEOTIDE SEQUENCE [LARGE SCALE GENOMIC DNA]</scope>
    <source>
        <strain evidence="2">KIB-2018</strain>
        <tissue evidence="2">Leaf</tissue>
    </source>
</reference>
<keyword evidence="3" id="KW-1185">Reference proteome</keyword>
<dbReference type="EMBL" id="JAIWQS010000001">
    <property type="protein sequence ID" value="KAJ8775346.1"/>
    <property type="molecule type" value="Genomic_DNA"/>
</dbReference>
<name>A0AAV8U7P6_9ROSI</name>
<comment type="caution">
    <text evidence="2">The sequence shown here is derived from an EMBL/GenBank/DDBJ whole genome shotgun (WGS) entry which is preliminary data.</text>
</comment>
<dbReference type="Proteomes" id="UP001159364">
    <property type="component" value="Linkage Group LG01"/>
</dbReference>
<feature type="region of interest" description="Disordered" evidence="1">
    <location>
        <begin position="1"/>
        <end position="62"/>
    </location>
</feature>
<dbReference type="AlphaFoldDB" id="A0AAV8U7P6"/>
<sequence>MGDSSSSSDPFPPLPASSSVGALGAEASVTGRPQLGSTLGASVEPPLMTVSSDPPLKAVSGGGACRARVSSLQPQGKLTYHPNVLQDGVVSPPVELLRRLDENGELVSHSITVSYPWKPSAAVEKKWVAIGRRLLARSPRVIQDKDQVSLLNPEIANRDIELTDRLMMNSEEGRPEFHRVASGGSEDSLVDGLHTATDLVDCLDQADLNSPGNAPLNLPIEATSPLTPLVGVVPPLPALLIFSGTSIGQLGGEHRAPADSNPNHEPTADVILEEGEIE</sequence>
<protein>
    <submittedName>
        <fullName evidence="2">Uncharacterized protein</fullName>
    </submittedName>
</protein>
<accession>A0AAV8U7P6</accession>